<dbReference type="InterPro" id="IPR016181">
    <property type="entry name" value="Acyl_CoA_acyltransferase"/>
</dbReference>
<proteinExistence type="predicted"/>
<name>A0A9X2C2Q0_9BURK</name>
<dbReference type="AlphaFoldDB" id="A0A9X2C2Q0"/>
<organism evidence="4 5">
    <name type="scientific">Scleromatobacter humisilvae</name>
    <dbReference type="NCBI Taxonomy" id="2897159"/>
    <lineage>
        <taxon>Bacteria</taxon>
        <taxon>Pseudomonadati</taxon>
        <taxon>Pseudomonadota</taxon>
        <taxon>Betaproteobacteria</taxon>
        <taxon>Burkholderiales</taxon>
        <taxon>Sphaerotilaceae</taxon>
        <taxon>Scleromatobacter</taxon>
    </lineage>
</organism>
<dbReference type="SUPFAM" id="SSF55729">
    <property type="entry name" value="Acyl-CoA N-acyltransferases (Nat)"/>
    <property type="match status" value="1"/>
</dbReference>
<feature type="domain" description="N-acetyltransferase" evidence="3">
    <location>
        <begin position="2"/>
        <end position="149"/>
    </location>
</feature>
<dbReference type="Pfam" id="PF13673">
    <property type="entry name" value="Acetyltransf_10"/>
    <property type="match status" value="1"/>
</dbReference>
<dbReference type="EMBL" id="JAJLJH010000002">
    <property type="protein sequence ID" value="MCK9686300.1"/>
    <property type="molecule type" value="Genomic_DNA"/>
</dbReference>
<evidence type="ECO:0000256" key="1">
    <source>
        <dbReference type="ARBA" id="ARBA00022679"/>
    </source>
</evidence>
<evidence type="ECO:0000313" key="4">
    <source>
        <dbReference type="EMBL" id="MCK9686300.1"/>
    </source>
</evidence>
<sequence length="153" mass="16969">MTTIVPAHLDDAPALLAMQRVAFEPEARACDDWAIPPLQETLDGVREHIRAATVLKAVEGDRLLGAIRGIVSGGTCLIRVLVVAEAARGRGLGARLLRAIEDAHPQVERFELTTNMIMVGNVRFYLRHGYEVVEQIQHAPTIRLAFMRKIARR</sequence>
<evidence type="ECO:0000313" key="5">
    <source>
        <dbReference type="Proteomes" id="UP001139353"/>
    </source>
</evidence>
<protein>
    <submittedName>
        <fullName evidence="4">GNAT family N-acetyltransferase</fullName>
    </submittedName>
</protein>
<gene>
    <name evidence="4" type="ORF">LPC04_11335</name>
</gene>
<evidence type="ECO:0000259" key="3">
    <source>
        <dbReference type="PROSITE" id="PS51186"/>
    </source>
</evidence>
<evidence type="ECO:0000256" key="2">
    <source>
        <dbReference type="ARBA" id="ARBA00023315"/>
    </source>
</evidence>
<keyword evidence="2" id="KW-0012">Acyltransferase</keyword>
<dbReference type="PANTHER" id="PTHR43877">
    <property type="entry name" value="AMINOALKYLPHOSPHONATE N-ACETYLTRANSFERASE-RELATED-RELATED"/>
    <property type="match status" value="1"/>
</dbReference>
<dbReference type="Gene3D" id="3.40.630.30">
    <property type="match status" value="1"/>
</dbReference>
<accession>A0A9X2C2Q0</accession>
<dbReference type="PANTHER" id="PTHR43877:SF2">
    <property type="entry name" value="AMINOALKYLPHOSPHONATE N-ACETYLTRANSFERASE-RELATED"/>
    <property type="match status" value="1"/>
</dbReference>
<reference evidence="4" key="1">
    <citation type="submission" date="2021-11" db="EMBL/GenBank/DDBJ databases">
        <title>BS-T2-15 a new species belonging to the Comamonadaceae family isolated from the soil of a French oak forest.</title>
        <authorList>
            <person name="Mieszkin S."/>
            <person name="Alain K."/>
        </authorList>
    </citation>
    <scope>NUCLEOTIDE SEQUENCE</scope>
    <source>
        <strain evidence="4">BS-T2-15</strain>
    </source>
</reference>
<dbReference type="CDD" id="cd04301">
    <property type="entry name" value="NAT_SF"/>
    <property type="match status" value="1"/>
</dbReference>
<dbReference type="InterPro" id="IPR000182">
    <property type="entry name" value="GNAT_dom"/>
</dbReference>
<comment type="caution">
    <text evidence="4">The sequence shown here is derived from an EMBL/GenBank/DDBJ whole genome shotgun (WGS) entry which is preliminary data.</text>
</comment>
<dbReference type="InterPro" id="IPR050832">
    <property type="entry name" value="Bact_Acetyltransf"/>
</dbReference>
<dbReference type="PROSITE" id="PS51186">
    <property type="entry name" value="GNAT"/>
    <property type="match status" value="1"/>
</dbReference>
<dbReference type="RefSeq" id="WP_275682327.1">
    <property type="nucleotide sequence ID" value="NZ_JAJLJH010000002.1"/>
</dbReference>
<dbReference type="GO" id="GO:0016747">
    <property type="term" value="F:acyltransferase activity, transferring groups other than amino-acyl groups"/>
    <property type="evidence" value="ECO:0007669"/>
    <property type="project" value="InterPro"/>
</dbReference>
<keyword evidence="5" id="KW-1185">Reference proteome</keyword>
<dbReference type="Proteomes" id="UP001139353">
    <property type="component" value="Unassembled WGS sequence"/>
</dbReference>
<keyword evidence="1" id="KW-0808">Transferase</keyword>